<dbReference type="InterPro" id="IPR045886">
    <property type="entry name" value="ThiF/MoeB/HesA"/>
</dbReference>
<dbReference type="GO" id="GO:0008146">
    <property type="term" value="F:sulfotransferase activity"/>
    <property type="evidence" value="ECO:0007669"/>
    <property type="project" value="TreeGrafter"/>
</dbReference>
<dbReference type="InterPro" id="IPR000594">
    <property type="entry name" value="ThiF_NAD_FAD-bd"/>
</dbReference>
<dbReference type="InterPro" id="IPR035985">
    <property type="entry name" value="Ubiquitin-activating_enz"/>
</dbReference>
<dbReference type="NCBIfam" id="NF009123">
    <property type="entry name" value="PRK12475.1"/>
    <property type="match status" value="1"/>
</dbReference>
<name>A0A841RF29_9BACI</name>
<dbReference type="Proteomes" id="UP000572212">
    <property type="component" value="Unassembled WGS sequence"/>
</dbReference>
<dbReference type="FunFam" id="3.40.50.720:FF:000080">
    <property type="entry name" value="Thiazole biosynthesis adenylyltransferase ThiF"/>
    <property type="match status" value="1"/>
</dbReference>
<proteinExistence type="inferred from homology"/>
<dbReference type="RefSeq" id="WP_184246255.1">
    <property type="nucleotide sequence ID" value="NZ_BAAACU010000028.1"/>
</dbReference>
<keyword evidence="3" id="KW-0548">Nucleotidyltransferase</keyword>
<comment type="similarity">
    <text evidence="1">Belongs to the HesA/MoeB/ThiF family.</text>
</comment>
<dbReference type="SUPFAM" id="SSF69572">
    <property type="entry name" value="Activating enzymes of the ubiquitin-like proteins"/>
    <property type="match status" value="1"/>
</dbReference>
<protein>
    <submittedName>
        <fullName evidence="3">Adenylyltransferase/sulfurtransferase</fullName>
    </submittedName>
</protein>
<keyword evidence="3" id="KW-0808">Transferase</keyword>
<dbReference type="CDD" id="cd00757">
    <property type="entry name" value="ThiF_MoeB_HesA_family"/>
    <property type="match status" value="1"/>
</dbReference>
<reference evidence="3 4" key="1">
    <citation type="submission" date="2020-08" db="EMBL/GenBank/DDBJ databases">
        <title>Genomic Encyclopedia of Type Strains, Phase IV (KMG-IV): sequencing the most valuable type-strain genomes for metagenomic binning, comparative biology and taxonomic classification.</title>
        <authorList>
            <person name="Goeker M."/>
        </authorList>
    </citation>
    <scope>NUCLEOTIDE SEQUENCE [LARGE SCALE GENOMIC DNA]</scope>
    <source>
        <strain evidence="3 4">DSM 11805</strain>
    </source>
</reference>
<dbReference type="Pfam" id="PF00899">
    <property type="entry name" value="ThiF"/>
    <property type="match status" value="1"/>
</dbReference>
<feature type="domain" description="THIF-type NAD/FAD binding fold" evidence="2">
    <location>
        <begin position="6"/>
        <end position="242"/>
    </location>
</feature>
<evidence type="ECO:0000259" key="2">
    <source>
        <dbReference type="Pfam" id="PF00899"/>
    </source>
</evidence>
<evidence type="ECO:0000313" key="4">
    <source>
        <dbReference type="Proteomes" id="UP000572212"/>
    </source>
</evidence>
<dbReference type="GO" id="GO:0016779">
    <property type="term" value="F:nucleotidyltransferase activity"/>
    <property type="evidence" value="ECO:0007669"/>
    <property type="project" value="UniProtKB-KW"/>
</dbReference>
<gene>
    <name evidence="3" type="ORF">GGQ92_001436</name>
</gene>
<dbReference type="EMBL" id="JACHON010000004">
    <property type="protein sequence ID" value="MBB6512650.1"/>
    <property type="molecule type" value="Genomic_DNA"/>
</dbReference>
<evidence type="ECO:0000313" key="3">
    <source>
        <dbReference type="EMBL" id="MBB6512650.1"/>
    </source>
</evidence>
<dbReference type="PANTHER" id="PTHR10953:SF102">
    <property type="entry name" value="ADENYLYLTRANSFERASE AND SULFURTRANSFERASE MOCS3"/>
    <property type="match status" value="1"/>
</dbReference>
<dbReference type="GO" id="GO:0004792">
    <property type="term" value="F:thiosulfate-cyanide sulfurtransferase activity"/>
    <property type="evidence" value="ECO:0007669"/>
    <property type="project" value="TreeGrafter"/>
</dbReference>
<sequence>MELERYHRQMLFQPIGEEGQKQLLNSHVLLVGAGALGTSSAEMLVRAGLGRLTIIDRDYVEMSNMQRQHLYTEQDVKNETPKAIAARDHLQQINSSVTIKALVMDAGPDEMEPLLNDVDLIIDATDNFDIRFIINDLAIKHQIPWIYGACVASYGVSFVVIPEETPCLECLMEHLPQDGATCDTVGIISPVVQMVVSYQISEAIKLLTGNKDKLSGKLMAFDLWNNEQMSLSVNQLKKKDCTTCGKHLYPNLSYDNRMKPAVLCGRNTVQIRPRKDENTDIAKLMDQLKQNEKLSVSENAFLISFQADPYRIVVFRDGRTLIHGTKDITEAKKVYNQYIGG</sequence>
<dbReference type="AlphaFoldDB" id="A0A841RF29"/>
<dbReference type="PANTHER" id="PTHR10953">
    <property type="entry name" value="UBIQUITIN-ACTIVATING ENZYME E1"/>
    <property type="match status" value="1"/>
</dbReference>
<evidence type="ECO:0000256" key="1">
    <source>
        <dbReference type="ARBA" id="ARBA00009919"/>
    </source>
</evidence>
<keyword evidence="4" id="KW-1185">Reference proteome</keyword>
<comment type="caution">
    <text evidence="3">The sequence shown here is derived from an EMBL/GenBank/DDBJ whole genome shotgun (WGS) entry which is preliminary data.</text>
</comment>
<dbReference type="GO" id="GO:0008641">
    <property type="term" value="F:ubiquitin-like modifier activating enzyme activity"/>
    <property type="evidence" value="ECO:0007669"/>
    <property type="project" value="InterPro"/>
</dbReference>
<dbReference type="GO" id="GO:0005829">
    <property type="term" value="C:cytosol"/>
    <property type="evidence" value="ECO:0007669"/>
    <property type="project" value="TreeGrafter"/>
</dbReference>
<dbReference type="Gene3D" id="3.40.50.720">
    <property type="entry name" value="NAD(P)-binding Rossmann-like Domain"/>
    <property type="match status" value="1"/>
</dbReference>
<organism evidence="3 4">
    <name type="scientific">Gracilibacillus halotolerans</name>
    <dbReference type="NCBI Taxonomy" id="74386"/>
    <lineage>
        <taxon>Bacteria</taxon>
        <taxon>Bacillati</taxon>
        <taxon>Bacillota</taxon>
        <taxon>Bacilli</taxon>
        <taxon>Bacillales</taxon>
        <taxon>Bacillaceae</taxon>
        <taxon>Gracilibacillus</taxon>
    </lineage>
</organism>
<accession>A0A841RF29</accession>